<keyword evidence="12" id="KW-1185">Reference proteome</keyword>
<feature type="transmembrane region" description="Helical" evidence="10">
    <location>
        <begin position="332"/>
        <end position="352"/>
    </location>
</feature>
<gene>
    <name evidence="11" type="ORF">CKO45_02800</name>
</gene>
<evidence type="ECO:0000256" key="7">
    <source>
        <dbReference type="ARBA" id="ARBA00023065"/>
    </source>
</evidence>
<comment type="subcellular location">
    <subcellularLocation>
        <location evidence="1">Cell inner membrane</location>
        <topology evidence="1">Multi-pass membrane protein</topology>
    </subcellularLocation>
</comment>
<name>A0ABS1CS98_9PROT</name>
<dbReference type="Pfam" id="PF01554">
    <property type="entry name" value="MatE"/>
    <property type="match status" value="2"/>
</dbReference>
<evidence type="ECO:0000256" key="5">
    <source>
        <dbReference type="ARBA" id="ARBA00022692"/>
    </source>
</evidence>
<dbReference type="CDD" id="cd13131">
    <property type="entry name" value="MATE_NorM_like"/>
    <property type="match status" value="1"/>
</dbReference>
<evidence type="ECO:0000256" key="6">
    <source>
        <dbReference type="ARBA" id="ARBA00022989"/>
    </source>
</evidence>
<evidence type="ECO:0000313" key="11">
    <source>
        <dbReference type="EMBL" id="MBK1657157.1"/>
    </source>
</evidence>
<accession>A0ABS1CS98</accession>
<keyword evidence="4" id="KW-1003">Cell membrane</keyword>
<comment type="caution">
    <text evidence="11">The sequence shown here is derived from an EMBL/GenBank/DDBJ whole genome shotgun (WGS) entry which is preliminary data.</text>
</comment>
<evidence type="ECO:0000256" key="8">
    <source>
        <dbReference type="ARBA" id="ARBA00023136"/>
    </source>
</evidence>
<feature type="transmembrane region" description="Helical" evidence="10">
    <location>
        <begin position="62"/>
        <end position="82"/>
    </location>
</feature>
<feature type="transmembrane region" description="Helical" evidence="10">
    <location>
        <begin position="410"/>
        <end position="432"/>
    </location>
</feature>
<keyword evidence="5 10" id="KW-0812">Transmembrane</keyword>
<feature type="transmembrane region" description="Helical" evidence="10">
    <location>
        <begin position="438"/>
        <end position="455"/>
    </location>
</feature>
<evidence type="ECO:0000256" key="10">
    <source>
        <dbReference type="SAM" id="Phobius"/>
    </source>
</evidence>
<dbReference type="InterPro" id="IPR048279">
    <property type="entry name" value="MdtK-like"/>
</dbReference>
<dbReference type="Proteomes" id="UP000697995">
    <property type="component" value="Unassembled WGS sequence"/>
</dbReference>
<evidence type="ECO:0000256" key="1">
    <source>
        <dbReference type="ARBA" id="ARBA00004429"/>
    </source>
</evidence>
<evidence type="ECO:0000313" key="12">
    <source>
        <dbReference type="Proteomes" id="UP000697995"/>
    </source>
</evidence>
<feature type="transmembrane region" description="Helical" evidence="10">
    <location>
        <begin position="177"/>
        <end position="199"/>
    </location>
</feature>
<organism evidence="11 12">
    <name type="scientific">Paracraurococcus ruber</name>
    <dbReference type="NCBI Taxonomy" id="77675"/>
    <lineage>
        <taxon>Bacteria</taxon>
        <taxon>Pseudomonadati</taxon>
        <taxon>Pseudomonadota</taxon>
        <taxon>Alphaproteobacteria</taxon>
        <taxon>Acetobacterales</taxon>
        <taxon>Roseomonadaceae</taxon>
        <taxon>Paracraurococcus</taxon>
    </lineage>
</organism>
<feature type="transmembrane region" description="Helical" evidence="10">
    <location>
        <begin position="372"/>
        <end position="389"/>
    </location>
</feature>
<keyword evidence="2" id="KW-0813">Transport</keyword>
<keyword evidence="7" id="KW-0406">Ion transport</keyword>
<keyword evidence="6 10" id="KW-1133">Transmembrane helix</keyword>
<evidence type="ECO:0000256" key="3">
    <source>
        <dbReference type="ARBA" id="ARBA00022449"/>
    </source>
</evidence>
<dbReference type="PANTHER" id="PTHR43298:SF2">
    <property type="entry name" value="FMN_FAD EXPORTER YEEO-RELATED"/>
    <property type="match status" value="1"/>
</dbReference>
<reference evidence="11 12" key="1">
    <citation type="journal article" date="2020" name="Microorganisms">
        <title>Osmotic Adaptation and Compatible Solute Biosynthesis of Phototrophic Bacteria as Revealed from Genome Analyses.</title>
        <authorList>
            <person name="Imhoff J.F."/>
            <person name="Rahn T."/>
            <person name="Kunzel S."/>
            <person name="Keller A."/>
            <person name="Neulinger S.C."/>
        </authorList>
    </citation>
    <scope>NUCLEOTIDE SEQUENCE [LARGE SCALE GENOMIC DNA]</scope>
    <source>
        <strain evidence="11 12">DSM 15382</strain>
    </source>
</reference>
<proteinExistence type="predicted"/>
<dbReference type="InterPro" id="IPR002528">
    <property type="entry name" value="MATE_fam"/>
</dbReference>
<feature type="transmembrane region" description="Helical" evidence="10">
    <location>
        <begin position="205"/>
        <end position="230"/>
    </location>
</feature>
<dbReference type="EMBL" id="NRSG01000011">
    <property type="protein sequence ID" value="MBK1657157.1"/>
    <property type="molecule type" value="Genomic_DNA"/>
</dbReference>
<feature type="transmembrane region" description="Helical" evidence="10">
    <location>
        <begin position="109"/>
        <end position="127"/>
    </location>
</feature>
<keyword evidence="3" id="KW-0050">Antiport</keyword>
<feature type="transmembrane region" description="Helical" evidence="10">
    <location>
        <begin position="300"/>
        <end position="320"/>
    </location>
</feature>
<dbReference type="InterPro" id="IPR050222">
    <property type="entry name" value="MATE_MdtK"/>
</dbReference>
<dbReference type="PANTHER" id="PTHR43298">
    <property type="entry name" value="MULTIDRUG RESISTANCE PROTEIN NORM-RELATED"/>
    <property type="match status" value="1"/>
</dbReference>
<protein>
    <recommendedName>
        <fullName evidence="9">Multidrug-efflux transporter</fullName>
    </recommendedName>
</protein>
<sequence length="474" mass="48850">MDATPHAPAPRPWRSEAMATLALAWPLALTNLSQHALALTNAVILGWHSTEALAAATLGANLYYAVMAAPLGTAFAAAPMLAQARGQGRLAGGAGRGWVREMRRSARSGLWATLAVLLPSLLLLWFAEPVLLALGQAPGLAALAGEYLRAMMWGLIPFCGFVVLRGFLAAMERPGPALWIAVAGIGLNALLCPLLVFGWGGWAGFGVTGAGLASTLVDSLMLLGLLGLVARDRVLGRFRLLGRFWRPDPARLREVVRIGLPVAGSMLLEIGVFSAAAIVMGWFGAVAVAAHAVALQVAGMTFMVPLGIGQAATARVGLFVGEARPREAARAGWVAIGLGAGFMGLMALLLLAGAGPIARGFVGAAEATAREAAALGALLLTIAGLFQLADGVQAVAAGALRGLKDTRVPMLLAGFGYWGLGMPVGLLLAWPAGFGPQGIWLGLAAGLGAVAVLMLRRWRRMSGASLDRALPARA</sequence>
<keyword evidence="8 10" id="KW-0472">Membrane</keyword>
<evidence type="ECO:0000256" key="9">
    <source>
        <dbReference type="ARBA" id="ARBA00031636"/>
    </source>
</evidence>
<feature type="transmembrane region" description="Helical" evidence="10">
    <location>
        <begin position="147"/>
        <end position="170"/>
    </location>
</feature>
<feature type="transmembrane region" description="Helical" evidence="10">
    <location>
        <begin position="267"/>
        <end position="294"/>
    </location>
</feature>
<evidence type="ECO:0000256" key="4">
    <source>
        <dbReference type="ARBA" id="ARBA00022475"/>
    </source>
</evidence>
<dbReference type="NCBIfam" id="TIGR00797">
    <property type="entry name" value="matE"/>
    <property type="match status" value="1"/>
</dbReference>
<evidence type="ECO:0000256" key="2">
    <source>
        <dbReference type="ARBA" id="ARBA00022448"/>
    </source>
</evidence>
<dbReference type="PIRSF" id="PIRSF006603">
    <property type="entry name" value="DinF"/>
    <property type="match status" value="1"/>
</dbReference>